<dbReference type="EMBL" id="JACSEA010000018">
    <property type="protein sequence ID" value="KAF7382632.1"/>
    <property type="molecule type" value="Genomic_DNA"/>
</dbReference>
<reference evidence="1" key="1">
    <citation type="journal article" date="2020" name="G3 (Bethesda)">
        <title>High-Quality Assemblies for Three Invasive Social Wasps from the &lt;i&gt;Vespula&lt;/i&gt; Genus.</title>
        <authorList>
            <person name="Harrop T.W.R."/>
            <person name="Guhlin J."/>
            <person name="McLaughlin G.M."/>
            <person name="Permina E."/>
            <person name="Stockwell P."/>
            <person name="Gilligan J."/>
            <person name="Le Lec M.F."/>
            <person name="Gruber M.A.M."/>
            <person name="Quinn O."/>
            <person name="Lovegrove M."/>
            <person name="Duncan E.J."/>
            <person name="Remnant E.J."/>
            <person name="Van Eeckhoven J."/>
            <person name="Graham B."/>
            <person name="Knapp R.A."/>
            <person name="Langford K.W."/>
            <person name="Kronenberg Z."/>
            <person name="Press M.O."/>
            <person name="Eacker S.M."/>
            <person name="Wilson-Rankin E.E."/>
            <person name="Purcell J."/>
            <person name="Lester P.J."/>
            <person name="Dearden P.K."/>
        </authorList>
    </citation>
    <scope>NUCLEOTIDE SEQUENCE</scope>
    <source>
        <strain evidence="1">Marl-1</strain>
    </source>
</reference>
<organism evidence="1 2">
    <name type="scientific">Vespula vulgaris</name>
    <name type="common">Yellow jacket</name>
    <name type="synonym">Wasp</name>
    <dbReference type="NCBI Taxonomy" id="7454"/>
    <lineage>
        <taxon>Eukaryota</taxon>
        <taxon>Metazoa</taxon>
        <taxon>Ecdysozoa</taxon>
        <taxon>Arthropoda</taxon>
        <taxon>Hexapoda</taxon>
        <taxon>Insecta</taxon>
        <taxon>Pterygota</taxon>
        <taxon>Neoptera</taxon>
        <taxon>Endopterygota</taxon>
        <taxon>Hymenoptera</taxon>
        <taxon>Apocrita</taxon>
        <taxon>Aculeata</taxon>
        <taxon>Vespoidea</taxon>
        <taxon>Vespidae</taxon>
        <taxon>Vespinae</taxon>
        <taxon>Vespula</taxon>
    </lineage>
</organism>
<dbReference type="Proteomes" id="UP000614350">
    <property type="component" value="Unassembled WGS sequence"/>
</dbReference>
<dbReference type="AlphaFoldDB" id="A0A834J8Q3"/>
<protein>
    <submittedName>
        <fullName evidence="1">Uncharacterized protein</fullName>
    </submittedName>
</protein>
<accession>A0A834J8Q3</accession>
<comment type="caution">
    <text evidence="1">The sequence shown here is derived from an EMBL/GenBank/DDBJ whole genome shotgun (WGS) entry which is preliminary data.</text>
</comment>
<evidence type="ECO:0000313" key="1">
    <source>
        <dbReference type="EMBL" id="KAF7382632.1"/>
    </source>
</evidence>
<proteinExistence type="predicted"/>
<evidence type="ECO:0000313" key="2">
    <source>
        <dbReference type="Proteomes" id="UP000614350"/>
    </source>
</evidence>
<keyword evidence="2" id="KW-1185">Reference proteome</keyword>
<sequence length="228" mass="25529">MLTANGSILHFGSYHPSLRATITKSDLQMAVRVIGLVWFRTSSSELGNFRRMPWERVLTKISRKAFDNLSLRLDLEIFAHLADFEDLSPRVDLEIFAGCRIRASINEDLNDIRRGSLTVGPVLPQNSISSHLKTHVTDAPQVLSFWSLSPREGMETPTGCHWSESPLCTFGDFGNQSGRVDLEIFAPLWDLENLSPRVDLEIFASLGDFENLSPGVDLEIFAGSHSRK</sequence>
<name>A0A834J8Q3_VESVU</name>
<gene>
    <name evidence="1" type="ORF">HZH66_013034</name>
</gene>